<proteinExistence type="predicted"/>
<gene>
    <name evidence="2" type="ORF">ROE7235_03694</name>
</gene>
<evidence type="ECO:0000313" key="2">
    <source>
        <dbReference type="EMBL" id="SUZ33913.1"/>
    </source>
</evidence>
<accession>A0A3B0ME72</accession>
<organism evidence="2 3">
    <name type="scientific">Roseinatronobacter ekhonensis</name>
    <dbReference type="NCBI Taxonomy" id="254356"/>
    <lineage>
        <taxon>Bacteria</taxon>
        <taxon>Pseudomonadati</taxon>
        <taxon>Pseudomonadota</taxon>
        <taxon>Alphaproteobacteria</taxon>
        <taxon>Rhodobacterales</taxon>
        <taxon>Paracoccaceae</taxon>
        <taxon>Roseinatronobacter</taxon>
    </lineage>
</organism>
<protein>
    <submittedName>
        <fullName evidence="2">Uncharacterized protein</fullName>
    </submittedName>
</protein>
<dbReference type="AlphaFoldDB" id="A0A3B0ME72"/>
<evidence type="ECO:0000313" key="3">
    <source>
        <dbReference type="Proteomes" id="UP000272908"/>
    </source>
</evidence>
<name>A0A3B0ME72_9RHOB</name>
<reference evidence="3" key="1">
    <citation type="submission" date="2018-08" db="EMBL/GenBank/DDBJ databases">
        <authorList>
            <person name="Rodrigo-Torres L."/>
            <person name="Arahal R. D."/>
            <person name="Lucena T."/>
        </authorList>
    </citation>
    <scope>NUCLEOTIDE SEQUENCE [LARGE SCALE GENOMIC DNA]</scope>
    <source>
        <strain evidence="3">CECT 7235</strain>
    </source>
</reference>
<sequence>MQTADPLAILRSTQGPGLPVFRTSPDDPDSENTLATALLDLHPDHIALTVLDQSGARLALRVDKDATA</sequence>
<dbReference type="Proteomes" id="UP000272908">
    <property type="component" value="Unassembled WGS sequence"/>
</dbReference>
<dbReference type="RefSeq" id="WP_121097240.1">
    <property type="nucleotide sequence ID" value="NZ_UIHC01000089.1"/>
</dbReference>
<keyword evidence="3" id="KW-1185">Reference proteome</keyword>
<evidence type="ECO:0000256" key="1">
    <source>
        <dbReference type="SAM" id="MobiDB-lite"/>
    </source>
</evidence>
<feature type="region of interest" description="Disordered" evidence="1">
    <location>
        <begin position="1"/>
        <end position="32"/>
    </location>
</feature>
<dbReference type="EMBL" id="UIHC01000089">
    <property type="protein sequence ID" value="SUZ33913.1"/>
    <property type="molecule type" value="Genomic_DNA"/>
</dbReference>